<dbReference type="Gene3D" id="3.40.50.1000">
    <property type="entry name" value="HAD superfamily/HAD-like"/>
    <property type="match status" value="1"/>
</dbReference>
<keyword evidence="1" id="KW-0472">Membrane</keyword>
<dbReference type="Proteomes" id="UP001057455">
    <property type="component" value="Unassembled WGS sequence"/>
</dbReference>
<dbReference type="InterPro" id="IPR023214">
    <property type="entry name" value="HAD_sf"/>
</dbReference>
<keyword evidence="1" id="KW-1133">Transmembrane helix</keyword>
<sequence>MMDTLVQLYLYFSLIFMAVGKYYMCVGLESPLNHVSYRPAHFAVDIDGTFLTHDKNALEENRKAFSRVIDAGYNMFFCTGRPLRSSLVVLGDEYISKGYKGFPGIYHNGAVVFGPTGNVLRMVKFSKDFLSAFCDYVGSHHLERSVVFCDMYHMYMLDEDYSLMRRALEDIDYRDHPTVVTVPEVLEKNITLIMIGSPDIITNQSRFTKGIDYIMKEGSCGCWDLTAGVCTKAEGLKILLESYNVPADECGFIGNGTNDIEAMDLCGHSFSVNNADPGVSEHAKYHLAESNEEGAFKRMVEIVYGL</sequence>
<evidence type="ECO:0000313" key="3">
    <source>
        <dbReference type="Proteomes" id="UP001057455"/>
    </source>
</evidence>
<comment type="caution">
    <text evidence="2">The sequence shown here is derived from an EMBL/GenBank/DDBJ whole genome shotgun (WGS) entry which is preliminary data.</text>
</comment>
<dbReference type="EMBL" id="BLIY01000023">
    <property type="protein sequence ID" value="GFE55629.1"/>
    <property type="molecule type" value="Genomic_DNA"/>
</dbReference>
<gene>
    <name evidence="2" type="ORF">BaOVIS_030330</name>
</gene>
<dbReference type="GO" id="GO:0005829">
    <property type="term" value="C:cytosol"/>
    <property type="evidence" value="ECO:0007669"/>
    <property type="project" value="TreeGrafter"/>
</dbReference>
<dbReference type="GO" id="GO:0000287">
    <property type="term" value="F:magnesium ion binding"/>
    <property type="evidence" value="ECO:0007669"/>
    <property type="project" value="TreeGrafter"/>
</dbReference>
<evidence type="ECO:0000313" key="2">
    <source>
        <dbReference type="EMBL" id="GFE55629.1"/>
    </source>
</evidence>
<name>A0A9W5TF43_BABOV</name>
<reference evidence="2" key="1">
    <citation type="submission" date="2019-12" db="EMBL/GenBank/DDBJ databases">
        <title>Genome sequence of Babesia ovis.</title>
        <authorList>
            <person name="Yamagishi J."/>
            <person name="Sevinc F."/>
            <person name="Xuan X."/>
        </authorList>
    </citation>
    <scope>NUCLEOTIDE SEQUENCE</scope>
    <source>
        <strain evidence="2">Selcuk</strain>
    </source>
</reference>
<dbReference type="OrthoDB" id="27226at2759"/>
<dbReference type="AlphaFoldDB" id="A0A9W5TF43"/>
<evidence type="ECO:0000256" key="1">
    <source>
        <dbReference type="SAM" id="Phobius"/>
    </source>
</evidence>
<dbReference type="PANTHER" id="PTHR10000">
    <property type="entry name" value="PHOSPHOSERINE PHOSPHATASE"/>
    <property type="match status" value="1"/>
</dbReference>
<accession>A0A9W5TF43</accession>
<keyword evidence="1" id="KW-0812">Transmembrane</keyword>
<dbReference type="InterPro" id="IPR036412">
    <property type="entry name" value="HAD-like_sf"/>
</dbReference>
<keyword evidence="2" id="KW-0378">Hydrolase</keyword>
<keyword evidence="3" id="KW-1185">Reference proteome</keyword>
<dbReference type="SUPFAM" id="SSF56784">
    <property type="entry name" value="HAD-like"/>
    <property type="match status" value="1"/>
</dbReference>
<proteinExistence type="predicted"/>
<dbReference type="Pfam" id="PF08282">
    <property type="entry name" value="Hydrolase_3"/>
    <property type="match status" value="1"/>
</dbReference>
<dbReference type="Gene3D" id="3.30.1240.10">
    <property type="match status" value="1"/>
</dbReference>
<dbReference type="InterPro" id="IPR006379">
    <property type="entry name" value="HAD-SF_hydro_IIB"/>
</dbReference>
<feature type="transmembrane region" description="Helical" evidence="1">
    <location>
        <begin position="6"/>
        <end position="24"/>
    </location>
</feature>
<protein>
    <submittedName>
        <fullName evidence="2">Haloacid dehalogenase-like hydrolase family member protein</fullName>
    </submittedName>
</protein>
<dbReference type="NCBIfam" id="TIGR01484">
    <property type="entry name" value="HAD-SF-IIB"/>
    <property type="match status" value="1"/>
</dbReference>
<dbReference type="PANTHER" id="PTHR10000:SF8">
    <property type="entry name" value="HAD SUPERFAMILY HYDROLASE-LIKE, TYPE 3"/>
    <property type="match status" value="1"/>
</dbReference>
<dbReference type="GO" id="GO:0016791">
    <property type="term" value="F:phosphatase activity"/>
    <property type="evidence" value="ECO:0007669"/>
    <property type="project" value="TreeGrafter"/>
</dbReference>
<organism evidence="2 3">
    <name type="scientific">Babesia ovis</name>
    <dbReference type="NCBI Taxonomy" id="5869"/>
    <lineage>
        <taxon>Eukaryota</taxon>
        <taxon>Sar</taxon>
        <taxon>Alveolata</taxon>
        <taxon>Apicomplexa</taxon>
        <taxon>Aconoidasida</taxon>
        <taxon>Piroplasmida</taxon>
        <taxon>Babesiidae</taxon>
        <taxon>Babesia</taxon>
    </lineage>
</organism>